<keyword evidence="1" id="KW-1133">Transmembrane helix</keyword>
<dbReference type="STRING" id="343013.SAMN04489707_102439"/>
<dbReference type="AlphaFoldDB" id="A0A1I7JC75"/>
<dbReference type="Proteomes" id="UP000183656">
    <property type="component" value="Unassembled WGS sequence"/>
</dbReference>
<name>A0A1I7JC75_9BURK</name>
<evidence type="ECO:0000256" key="1">
    <source>
        <dbReference type="SAM" id="Phobius"/>
    </source>
</evidence>
<dbReference type="GO" id="GO:0015628">
    <property type="term" value="P:protein secretion by the type II secretion system"/>
    <property type="evidence" value="ECO:0007669"/>
    <property type="project" value="InterPro"/>
</dbReference>
<gene>
    <name evidence="2" type="ORF">SAMN04489707_102439</name>
</gene>
<keyword evidence="3" id="KW-1185">Reference proteome</keyword>
<sequence length="182" mass="19207">MSTDTLAPLQVRWKALAAREQNLVLAAGALLAIALLWWLALAPALQTLRSAPARHAALDAQLQRLQALQAEAQQLRDAPPMRPADARRSLQNTLAQQLGDTAQIQFTGDRATVTLKGASASVLAQWLAQARSNAHAAPLEARLAQSADAARAAPAGEARWNGTLVLSLPAPADKPSDQGRAP</sequence>
<dbReference type="RefSeq" id="WP_054257040.1">
    <property type="nucleotide sequence ID" value="NZ_CYIG01000030.1"/>
</dbReference>
<protein>
    <submittedName>
        <fullName evidence="2">General secretion pathway protein M</fullName>
    </submittedName>
</protein>
<dbReference type="OrthoDB" id="8687363at2"/>
<proteinExistence type="predicted"/>
<dbReference type="EMBL" id="FPBX01000024">
    <property type="protein sequence ID" value="SFU82721.1"/>
    <property type="molecule type" value="Genomic_DNA"/>
</dbReference>
<dbReference type="InterPro" id="IPR007690">
    <property type="entry name" value="T2SS_GspM"/>
</dbReference>
<reference evidence="2 3" key="1">
    <citation type="submission" date="2016-10" db="EMBL/GenBank/DDBJ databases">
        <authorList>
            <person name="de Groot N.N."/>
        </authorList>
    </citation>
    <scope>NUCLEOTIDE SEQUENCE [LARGE SCALE GENOMIC DNA]</scope>
    <source>
        <strain evidence="2 3">R-24608</strain>
    </source>
</reference>
<keyword evidence="1" id="KW-0472">Membrane</keyword>
<dbReference type="GO" id="GO:0015627">
    <property type="term" value="C:type II protein secretion system complex"/>
    <property type="evidence" value="ECO:0007669"/>
    <property type="project" value="InterPro"/>
</dbReference>
<keyword evidence="1" id="KW-0812">Transmembrane</keyword>
<organism evidence="2 3">
    <name type="scientific">Paenacidovorax caeni</name>
    <dbReference type="NCBI Taxonomy" id="343013"/>
    <lineage>
        <taxon>Bacteria</taxon>
        <taxon>Pseudomonadati</taxon>
        <taxon>Pseudomonadota</taxon>
        <taxon>Betaproteobacteria</taxon>
        <taxon>Burkholderiales</taxon>
        <taxon>Comamonadaceae</taxon>
        <taxon>Paenacidovorax</taxon>
    </lineage>
</organism>
<evidence type="ECO:0000313" key="3">
    <source>
        <dbReference type="Proteomes" id="UP000183656"/>
    </source>
</evidence>
<evidence type="ECO:0000313" key="2">
    <source>
        <dbReference type="EMBL" id="SFU82721.1"/>
    </source>
</evidence>
<accession>A0A1I7JC75</accession>
<feature type="transmembrane region" description="Helical" evidence="1">
    <location>
        <begin position="23"/>
        <end position="45"/>
    </location>
</feature>
<dbReference type="Pfam" id="PF04612">
    <property type="entry name" value="T2SSM"/>
    <property type="match status" value="1"/>
</dbReference>